<proteinExistence type="predicted"/>
<evidence type="ECO:0000313" key="19">
    <source>
        <dbReference type="EMBL" id="KCW82955.1"/>
    </source>
</evidence>
<gene>
    <name evidence="19" type="ORF">EUGRSUZ_C04334</name>
</gene>
<keyword evidence="10" id="KW-0067">ATP-binding</keyword>
<dbReference type="EC" id="2.7.11.1" evidence="2"/>
<keyword evidence="11" id="KW-1133">Transmembrane helix</keyword>
<comment type="catalytic activity">
    <reaction evidence="16">
        <text>L-threonyl-[protein] + ATP = O-phospho-L-threonyl-[protein] + ADP + H(+)</text>
        <dbReference type="Rhea" id="RHEA:46608"/>
        <dbReference type="Rhea" id="RHEA-COMP:11060"/>
        <dbReference type="Rhea" id="RHEA-COMP:11605"/>
        <dbReference type="ChEBI" id="CHEBI:15378"/>
        <dbReference type="ChEBI" id="CHEBI:30013"/>
        <dbReference type="ChEBI" id="CHEBI:30616"/>
        <dbReference type="ChEBI" id="CHEBI:61977"/>
        <dbReference type="ChEBI" id="CHEBI:456216"/>
        <dbReference type="EC" id="2.7.11.1"/>
    </reaction>
</comment>
<evidence type="ECO:0000256" key="11">
    <source>
        <dbReference type="ARBA" id="ARBA00022989"/>
    </source>
</evidence>
<evidence type="ECO:0000256" key="14">
    <source>
        <dbReference type="ARBA" id="ARBA00023170"/>
    </source>
</evidence>
<dbReference type="GO" id="GO:0004674">
    <property type="term" value="F:protein serine/threonine kinase activity"/>
    <property type="evidence" value="ECO:0007669"/>
    <property type="project" value="UniProtKB-KW"/>
</dbReference>
<dbReference type="Gramene" id="KCW82955">
    <property type="protein sequence ID" value="KCW82955"/>
    <property type="gene ID" value="EUGRSUZ_C04334"/>
</dbReference>
<evidence type="ECO:0000256" key="15">
    <source>
        <dbReference type="ARBA" id="ARBA00023180"/>
    </source>
</evidence>
<evidence type="ECO:0000259" key="18">
    <source>
        <dbReference type="PROSITE" id="PS50011"/>
    </source>
</evidence>
<organism evidence="19">
    <name type="scientific">Eucalyptus grandis</name>
    <name type="common">Flooded gum</name>
    <dbReference type="NCBI Taxonomy" id="71139"/>
    <lineage>
        <taxon>Eukaryota</taxon>
        <taxon>Viridiplantae</taxon>
        <taxon>Streptophyta</taxon>
        <taxon>Embryophyta</taxon>
        <taxon>Tracheophyta</taxon>
        <taxon>Spermatophyta</taxon>
        <taxon>Magnoliopsida</taxon>
        <taxon>eudicotyledons</taxon>
        <taxon>Gunneridae</taxon>
        <taxon>Pentapetalae</taxon>
        <taxon>rosids</taxon>
        <taxon>malvids</taxon>
        <taxon>Myrtales</taxon>
        <taxon>Myrtaceae</taxon>
        <taxon>Myrtoideae</taxon>
        <taxon>Eucalypteae</taxon>
        <taxon>Eucalyptus</taxon>
    </lineage>
</organism>
<dbReference type="InterPro" id="IPR000719">
    <property type="entry name" value="Prot_kinase_dom"/>
</dbReference>
<evidence type="ECO:0000256" key="16">
    <source>
        <dbReference type="ARBA" id="ARBA00047899"/>
    </source>
</evidence>
<comment type="catalytic activity">
    <reaction evidence="17">
        <text>L-seryl-[protein] + ATP = O-phospho-L-seryl-[protein] + ADP + H(+)</text>
        <dbReference type="Rhea" id="RHEA:17989"/>
        <dbReference type="Rhea" id="RHEA-COMP:9863"/>
        <dbReference type="Rhea" id="RHEA-COMP:11604"/>
        <dbReference type="ChEBI" id="CHEBI:15378"/>
        <dbReference type="ChEBI" id="CHEBI:29999"/>
        <dbReference type="ChEBI" id="CHEBI:30616"/>
        <dbReference type="ChEBI" id="CHEBI:83421"/>
        <dbReference type="ChEBI" id="CHEBI:456216"/>
        <dbReference type="EC" id="2.7.11.1"/>
    </reaction>
</comment>
<keyword evidence="12" id="KW-0472">Membrane</keyword>
<evidence type="ECO:0000256" key="17">
    <source>
        <dbReference type="ARBA" id="ARBA00048679"/>
    </source>
</evidence>
<dbReference type="InParanoid" id="A0A059CYF4"/>
<dbReference type="FunFam" id="3.30.200.20:FF:000059">
    <property type="entry name" value="S-receptor-like serine/threonine-protein kinase"/>
    <property type="match status" value="1"/>
</dbReference>
<evidence type="ECO:0000256" key="8">
    <source>
        <dbReference type="ARBA" id="ARBA00022741"/>
    </source>
</evidence>
<evidence type="ECO:0000256" key="10">
    <source>
        <dbReference type="ARBA" id="ARBA00022840"/>
    </source>
</evidence>
<dbReference type="OMA" id="CKRIEIA"/>
<protein>
    <recommendedName>
        <fullName evidence="2">non-specific serine/threonine protein kinase</fullName>
        <ecNumber evidence="2">2.7.11.1</ecNumber>
    </recommendedName>
</protein>
<dbReference type="InterPro" id="IPR051343">
    <property type="entry name" value="G-type_lectin_kinases/EP1-like"/>
</dbReference>
<evidence type="ECO:0000256" key="13">
    <source>
        <dbReference type="ARBA" id="ARBA00023157"/>
    </source>
</evidence>
<evidence type="ECO:0000256" key="2">
    <source>
        <dbReference type="ARBA" id="ARBA00012513"/>
    </source>
</evidence>
<dbReference type="Gene3D" id="1.10.510.10">
    <property type="entry name" value="Transferase(Phosphotransferase) domain 1"/>
    <property type="match status" value="1"/>
</dbReference>
<dbReference type="FunFam" id="1.10.510.10:FF:001023">
    <property type="entry name" value="Os07g0541700 protein"/>
    <property type="match status" value="1"/>
</dbReference>
<keyword evidence="5" id="KW-0808">Transferase</keyword>
<keyword evidence="13" id="KW-1015">Disulfide bond</keyword>
<keyword evidence="7" id="KW-0732">Signal</keyword>
<comment type="subcellular location">
    <subcellularLocation>
        <location evidence="1">Membrane</location>
        <topology evidence="1">Single-pass type I membrane protein</topology>
    </subcellularLocation>
</comment>
<accession>A0A059CYF4</accession>
<keyword evidence="8" id="KW-0547">Nucleotide-binding</keyword>
<dbReference type="PROSITE" id="PS50011">
    <property type="entry name" value="PROTEIN_KINASE_DOM"/>
    <property type="match status" value="1"/>
</dbReference>
<dbReference type="PANTHER" id="PTHR47976">
    <property type="entry name" value="G-TYPE LECTIN S-RECEPTOR-LIKE SERINE/THREONINE-PROTEIN KINASE SD2-5"/>
    <property type="match status" value="1"/>
</dbReference>
<dbReference type="Pfam" id="PF00069">
    <property type="entry name" value="Pkinase"/>
    <property type="match status" value="1"/>
</dbReference>
<evidence type="ECO:0000256" key="7">
    <source>
        <dbReference type="ARBA" id="ARBA00022729"/>
    </source>
</evidence>
<dbReference type="SUPFAM" id="SSF56112">
    <property type="entry name" value="Protein kinase-like (PK-like)"/>
    <property type="match status" value="1"/>
</dbReference>
<evidence type="ECO:0000256" key="12">
    <source>
        <dbReference type="ARBA" id="ARBA00023136"/>
    </source>
</evidence>
<keyword evidence="14" id="KW-0675">Receptor</keyword>
<keyword evidence="15" id="KW-0325">Glycoprotein</keyword>
<dbReference type="STRING" id="71139.A0A059CYF4"/>
<name>A0A059CYF4_EUCGR</name>
<reference evidence="19" key="1">
    <citation type="submission" date="2013-07" db="EMBL/GenBank/DDBJ databases">
        <title>The genome of Eucalyptus grandis.</title>
        <authorList>
            <person name="Schmutz J."/>
            <person name="Hayes R."/>
            <person name="Myburg A."/>
            <person name="Tuskan G."/>
            <person name="Grattapaglia D."/>
            <person name="Rokhsar D.S."/>
        </authorList>
    </citation>
    <scope>NUCLEOTIDE SEQUENCE</scope>
    <source>
        <tissue evidence="19">Leaf extractions</tissue>
    </source>
</reference>
<keyword evidence="3" id="KW-0723">Serine/threonine-protein kinase</keyword>
<keyword evidence="9" id="KW-0418">Kinase</keyword>
<dbReference type="Gene3D" id="3.30.200.20">
    <property type="entry name" value="Phosphorylase Kinase, domain 1"/>
    <property type="match status" value="1"/>
</dbReference>
<dbReference type="AlphaFoldDB" id="A0A059CYF4"/>
<keyword evidence="6" id="KW-0812">Transmembrane</keyword>
<dbReference type="EMBL" id="KK198755">
    <property type="protein sequence ID" value="KCW82955.1"/>
    <property type="molecule type" value="Genomic_DNA"/>
</dbReference>
<evidence type="ECO:0000256" key="3">
    <source>
        <dbReference type="ARBA" id="ARBA00022527"/>
    </source>
</evidence>
<feature type="domain" description="Protein kinase" evidence="18">
    <location>
        <begin position="99"/>
        <end position="304"/>
    </location>
</feature>
<evidence type="ECO:0000256" key="9">
    <source>
        <dbReference type="ARBA" id="ARBA00022777"/>
    </source>
</evidence>
<evidence type="ECO:0000256" key="5">
    <source>
        <dbReference type="ARBA" id="ARBA00022679"/>
    </source>
</evidence>
<dbReference type="GO" id="GO:0005524">
    <property type="term" value="F:ATP binding"/>
    <property type="evidence" value="ECO:0007669"/>
    <property type="project" value="UniProtKB-KW"/>
</dbReference>
<evidence type="ECO:0000256" key="6">
    <source>
        <dbReference type="ARBA" id="ARBA00022692"/>
    </source>
</evidence>
<keyword evidence="4" id="KW-0245">EGF-like domain</keyword>
<dbReference type="InterPro" id="IPR011009">
    <property type="entry name" value="Kinase-like_dom_sf"/>
</dbReference>
<sequence length="304" mass="33823">MLDSMNVMNRCRQDFVSQSCDGIAVFQDGNCWKKKIPLFSGRLDPSAGGKALIKVRIGNSTLTSPGNGQKKNRNSTLVIIGPVLLGMPTFTYHELQEATNGFKELGRGAFGTMYKGVLGSEDTNFVAVKLLATRTGESEKEFEREVSAIGQTNHENLVHLLGFSDREGQHRLLVYEFMSNGSMEDFLFGSSRPSWCKRIEIAYGVARGLSCLHEDCTSYIIHCNIKLQNILIDGSLTAKISDFRLAKFLMANQTWTTTGVRGTGSYLAPEWFRNMPISAKVDVYNFGILLLQLICCRKNHEPEA</sequence>
<evidence type="ECO:0000256" key="4">
    <source>
        <dbReference type="ARBA" id="ARBA00022536"/>
    </source>
</evidence>
<evidence type="ECO:0000256" key="1">
    <source>
        <dbReference type="ARBA" id="ARBA00004479"/>
    </source>
</evidence>
<dbReference type="PANTHER" id="PTHR47976:SF47">
    <property type="entry name" value="RECEPTOR-LIKE SERINE_THREONINE-PROTEIN KINASE"/>
    <property type="match status" value="1"/>
</dbReference>
<dbReference type="eggNOG" id="ENOG502QQEW">
    <property type="taxonomic scope" value="Eukaryota"/>
</dbReference>
<dbReference type="GO" id="GO:0016020">
    <property type="term" value="C:membrane"/>
    <property type="evidence" value="ECO:0007669"/>
    <property type="project" value="UniProtKB-SubCell"/>
</dbReference>